<evidence type="ECO:0000313" key="2">
    <source>
        <dbReference type="EMBL" id="QRW19546.1"/>
    </source>
</evidence>
<protein>
    <recommendedName>
        <fullName evidence="4">BTB domain-containing protein</fullName>
    </recommendedName>
</protein>
<organism evidence="2 3">
    <name type="scientific">Rhizoctonia solani</name>
    <dbReference type="NCBI Taxonomy" id="456999"/>
    <lineage>
        <taxon>Eukaryota</taxon>
        <taxon>Fungi</taxon>
        <taxon>Dikarya</taxon>
        <taxon>Basidiomycota</taxon>
        <taxon>Agaricomycotina</taxon>
        <taxon>Agaricomycetes</taxon>
        <taxon>Cantharellales</taxon>
        <taxon>Ceratobasidiaceae</taxon>
        <taxon>Rhizoctonia</taxon>
    </lineage>
</organism>
<accession>A0A8H8NT45</accession>
<evidence type="ECO:0008006" key="4">
    <source>
        <dbReference type="Google" id="ProtNLM"/>
    </source>
</evidence>
<dbReference type="RefSeq" id="XP_043179783.1">
    <property type="nucleotide sequence ID" value="XM_043320771.1"/>
</dbReference>
<evidence type="ECO:0000256" key="1">
    <source>
        <dbReference type="SAM" id="MobiDB-lite"/>
    </source>
</evidence>
<gene>
    <name evidence="2" type="ORF">RhiXN_00952</name>
</gene>
<dbReference type="Proteomes" id="UP000650533">
    <property type="component" value="Chromosome 4"/>
</dbReference>
<reference evidence="2" key="1">
    <citation type="submission" date="2020-05" db="EMBL/GenBank/DDBJ databases">
        <title>Evolutionary and genomic comparisons of hybrid uninucleate and nonhybrid Rhizoctonia fungi.</title>
        <authorList>
            <person name="Li C."/>
            <person name="Chen X."/>
        </authorList>
    </citation>
    <scope>NUCLEOTIDE SEQUENCE</scope>
    <source>
        <strain evidence="2">AG-1 IA</strain>
    </source>
</reference>
<proteinExistence type="predicted"/>
<dbReference type="GeneID" id="67023234"/>
<name>A0A8H8NT45_9AGAM</name>
<dbReference type="AlphaFoldDB" id="A0A8H8NT45"/>
<dbReference type="KEGG" id="rsx:RhiXN_00952"/>
<evidence type="ECO:0000313" key="3">
    <source>
        <dbReference type="Proteomes" id="UP000650533"/>
    </source>
</evidence>
<dbReference type="EMBL" id="CP059661">
    <property type="protein sequence ID" value="QRW19546.1"/>
    <property type="molecule type" value="Genomic_DNA"/>
</dbReference>
<feature type="region of interest" description="Disordered" evidence="1">
    <location>
        <begin position="1"/>
        <end position="25"/>
    </location>
</feature>
<sequence>MRSTDIDYDSPTTPNGDSGKFPEISSNGLGVAKSYDFVFDREDGDVELQASGQRLLIESREFEHYVLAGLVRDSTESSRRASTIGQIQLPRVTVKCDAQLVGDFNNTLKILYASVIEGPFDFDTATLISALRVSTVYEYDALRQFSISKLQQAELSAIQRIKIAQELDVVHWTEPAFEELANRVEPIEPEEARILGIDALLRVSNMREQRRTRRADDDENTLVSDTDTLMGVQPGKSRVQLPCNDDSDELDADEDTVYHFPNSDDDMLGEKAKTAWLEWQCPAYEFMFPRNRGANDSK</sequence>